<dbReference type="GO" id="GO:0007155">
    <property type="term" value="P:cell adhesion"/>
    <property type="evidence" value="ECO:0007669"/>
    <property type="project" value="InterPro"/>
</dbReference>
<feature type="chain" id="PRO_5008041775" evidence="8">
    <location>
        <begin position="25"/>
        <end position="320"/>
    </location>
</feature>
<reference evidence="9 10" key="1">
    <citation type="journal article" date="2016" name="Front. Microbiol.">
        <title>Genomic Resource of Rice Seed Associated Bacteria.</title>
        <authorList>
            <person name="Midha S."/>
            <person name="Bansal K."/>
            <person name="Sharma S."/>
            <person name="Kumar N."/>
            <person name="Patil P.P."/>
            <person name="Chaudhry V."/>
            <person name="Patil P.B."/>
        </authorList>
    </citation>
    <scope>NUCLEOTIDE SEQUENCE [LARGE SCALE GENOMIC DNA]</scope>
    <source>
        <strain evidence="9 10">NS226</strain>
    </source>
</reference>
<dbReference type="Gene3D" id="3.40.50.1980">
    <property type="entry name" value="Nitrogenase molybdenum iron protein domain"/>
    <property type="match status" value="2"/>
</dbReference>
<feature type="compositionally biased region" description="Basic and acidic residues" evidence="7">
    <location>
        <begin position="126"/>
        <end position="141"/>
    </location>
</feature>
<dbReference type="Pfam" id="PF01297">
    <property type="entry name" value="ZnuA"/>
    <property type="match status" value="1"/>
</dbReference>
<feature type="signal peptide" evidence="8">
    <location>
        <begin position="1"/>
        <end position="24"/>
    </location>
</feature>
<evidence type="ECO:0000256" key="3">
    <source>
        <dbReference type="ARBA" id="ARBA00022448"/>
    </source>
</evidence>
<evidence type="ECO:0000313" key="10">
    <source>
        <dbReference type="Proteomes" id="UP000078272"/>
    </source>
</evidence>
<dbReference type="InterPro" id="IPR006129">
    <property type="entry name" value="AdhesinB"/>
</dbReference>
<dbReference type="PRINTS" id="PR00691">
    <property type="entry name" value="ADHESINB"/>
</dbReference>
<evidence type="ECO:0000256" key="7">
    <source>
        <dbReference type="SAM" id="MobiDB-lite"/>
    </source>
</evidence>
<dbReference type="EMBL" id="LDPZ01000006">
    <property type="protein sequence ID" value="KTQ97640.1"/>
    <property type="molecule type" value="Genomic_DNA"/>
</dbReference>
<name>A0A175RC62_9HYPH</name>
<sequence length="320" mass="34494">MVFRSISLALALGASTLAFSPAFAEPLKVVASFSILGDMVKEIGGKDVAVTTLVGPNGDAHVYEPTPQDAKALGEAKVLVENGLNMEGWLPRLVKTSGFSGETVIASTGVKPRELTPEEQALEAAEEAHDHGGEAHAEADHDHDHVDPHAWQDLKNGEIYAKNIAAGLAKADPEHAKDYLKRGDAYIAEMKVLDEKVRAEINQVPENQRLIVTSHDAFGYFGKAYHVKFIAPQGVSTEAEASAQDVAKIIDQIRAQHIRAVFVENISNPRLIEQISRETKAKVGGSLFSDALSPSNGPAPTYLDMFRNNADQIVKALKTS</sequence>
<evidence type="ECO:0000256" key="4">
    <source>
        <dbReference type="ARBA" id="ARBA00022723"/>
    </source>
</evidence>
<protein>
    <submittedName>
        <fullName evidence="9">Metal ABC transporter substrate-binding protein</fullName>
    </submittedName>
</protein>
<dbReference type="SUPFAM" id="SSF53807">
    <property type="entry name" value="Helical backbone' metal receptor"/>
    <property type="match status" value="1"/>
</dbReference>
<comment type="subcellular location">
    <subcellularLocation>
        <location evidence="1">Cell envelope</location>
    </subcellularLocation>
</comment>
<keyword evidence="3 6" id="KW-0813">Transport</keyword>
<proteinExistence type="inferred from homology"/>
<dbReference type="AlphaFoldDB" id="A0A175RC62"/>
<dbReference type="RefSeq" id="WP_058633710.1">
    <property type="nucleotide sequence ID" value="NZ_LDPZ01000006.1"/>
</dbReference>
<dbReference type="PANTHER" id="PTHR42953:SF1">
    <property type="entry name" value="METAL-BINDING PROTEIN HI_0362-RELATED"/>
    <property type="match status" value="1"/>
</dbReference>
<gene>
    <name evidence="9" type="ORF">NS226_02955</name>
</gene>
<accession>A0A175RC62</accession>
<comment type="similarity">
    <text evidence="2 6">Belongs to the bacterial solute-binding protein 9 family.</text>
</comment>
<dbReference type="GO" id="GO:0046872">
    <property type="term" value="F:metal ion binding"/>
    <property type="evidence" value="ECO:0007669"/>
    <property type="project" value="UniProtKB-KW"/>
</dbReference>
<dbReference type="PRINTS" id="PR00690">
    <property type="entry name" value="ADHESNFAMILY"/>
</dbReference>
<dbReference type="InterPro" id="IPR050492">
    <property type="entry name" value="Bact_metal-bind_prot9"/>
</dbReference>
<evidence type="ECO:0000256" key="8">
    <source>
        <dbReference type="SAM" id="SignalP"/>
    </source>
</evidence>
<dbReference type="PANTHER" id="PTHR42953">
    <property type="entry name" value="HIGH-AFFINITY ZINC UPTAKE SYSTEM PROTEIN ZNUA-RELATED"/>
    <property type="match status" value="1"/>
</dbReference>
<dbReference type="GO" id="GO:0030313">
    <property type="term" value="C:cell envelope"/>
    <property type="evidence" value="ECO:0007669"/>
    <property type="project" value="UniProtKB-SubCell"/>
</dbReference>
<evidence type="ECO:0000313" key="9">
    <source>
        <dbReference type="EMBL" id="KTQ97640.1"/>
    </source>
</evidence>
<dbReference type="InterPro" id="IPR006127">
    <property type="entry name" value="ZnuA-like"/>
</dbReference>
<dbReference type="PATRIC" id="fig|401562.3.peg.4108"/>
<feature type="region of interest" description="Disordered" evidence="7">
    <location>
        <begin position="120"/>
        <end position="141"/>
    </location>
</feature>
<comment type="caution">
    <text evidence="9">The sequence shown here is derived from an EMBL/GenBank/DDBJ whole genome shotgun (WGS) entry which is preliminary data.</text>
</comment>
<dbReference type="CDD" id="cd01137">
    <property type="entry name" value="PsaA"/>
    <property type="match status" value="1"/>
</dbReference>
<evidence type="ECO:0000256" key="6">
    <source>
        <dbReference type="RuleBase" id="RU003512"/>
    </source>
</evidence>
<dbReference type="Proteomes" id="UP000078272">
    <property type="component" value="Unassembled WGS sequence"/>
</dbReference>
<keyword evidence="4" id="KW-0479">Metal-binding</keyword>
<evidence type="ECO:0000256" key="2">
    <source>
        <dbReference type="ARBA" id="ARBA00011028"/>
    </source>
</evidence>
<keyword evidence="5 8" id="KW-0732">Signal</keyword>
<organism evidence="9 10">
    <name type="scientific">Aureimonas ureilytica</name>
    <dbReference type="NCBI Taxonomy" id="401562"/>
    <lineage>
        <taxon>Bacteria</taxon>
        <taxon>Pseudomonadati</taxon>
        <taxon>Pseudomonadota</taxon>
        <taxon>Alphaproteobacteria</taxon>
        <taxon>Hyphomicrobiales</taxon>
        <taxon>Aurantimonadaceae</taxon>
        <taxon>Aureimonas</taxon>
    </lineage>
</organism>
<dbReference type="InterPro" id="IPR006128">
    <property type="entry name" value="Lipoprotein_PsaA-like"/>
</dbReference>
<dbReference type="GO" id="GO:0030001">
    <property type="term" value="P:metal ion transport"/>
    <property type="evidence" value="ECO:0007669"/>
    <property type="project" value="InterPro"/>
</dbReference>
<evidence type="ECO:0000256" key="1">
    <source>
        <dbReference type="ARBA" id="ARBA00004196"/>
    </source>
</evidence>
<evidence type="ECO:0000256" key="5">
    <source>
        <dbReference type="ARBA" id="ARBA00022729"/>
    </source>
</evidence>
<dbReference type="STRING" id="401562.NS365_06905"/>